<gene>
    <name evidence="1" type="ORF">myaer102_51060</name>
</gene>
<protein>
    <submittedName>
        <fullName evidence="1">Uncharacterized protein</fullName>
    </submittedName>
</protein>
<dbReference type="Proteomes" id="UP000278152">
    <property type="component" value="Chromosome"/>
</dbReference>
<dbReference type="KEGG" id="mvz:myaer102_51060"/>
<evidence type="ECO:0000313" key="2">
    <source>
        <dbReference type="Proteomes" id="UP000278152"/>
    </source>
</evidence>
<name>A0A3G9K4U5_MICVR</name>
<proteinExistence type="predicted"/>
<accession>A0A3G9K4U5</accession>
<dbReference type="EMBL" id="AP019314">
    <property type="protein sequence ID" value="BBH42454.1"/>
    <property type="molecule type" value="Genomic_DNA"/>
</dbReference>
<reference evidence="1 2" key="1">
    <citation type="submission" date="2018-11" db="EMBL/GenBank/DDBJ databases">
        <title>Complete genome sequence of Microcystis aeruginosa NIES-102.</title>
        <authorList>
            <person name="Yamaguchi H."/>
            <person name="Suzuki S."/>
            <person name="Kawachi M."/>
        </authorList>
    </citation>
    <scope>NUCLEOTIDE SEQUENCE [LARGE SCALE GENOMIC DNA]</scope>
    <source>
        <strain evidence="1 2">NIES-102</strain>
    </source>
</reference>
<sequence>MKAYIGNRAIPRKVSHCYEFFCASRLSAIRFNPTGIFSAGYPDGLNLNPSVTSIEQGTIDSAD</sequence>
<evidence type="ECO:0000313" key="1">
    <source>
        <dbReference type="EMBL" id="BBH42454.1"/>
    </source>
</evidence>
<dbReference type="AlphaFoldDB" id="A0A3G9K4U5"/>
<organism evidence="1 2">
    <name type="scientific">Microcystis viridis NIES-102</name>
    <dbReference type="NCBI Taxonomy" id="213615"/>
    <lineage>
        <taxon>Bacteria</taxon>
        <taxon>Bacillati</taxon>
        <taxon>Cyanobacteriota</taxon>
        <taxon>Cyanophyceae</taxon>
        <taxon>Oscillatoriophycideae</taxon>
        <taxon>Chroococcales</taxon>
        <taxon>Microcystaceae</taxon>
        <taxon>Microcystis</taxon>
    </lineage>
</organism>